<dbReference type="Gene3D" id="3.80.10.10">
    <property type="entry name" value="Ribonuclease Inhibitor"/>
    <property type="match status" value="1"/>
</dbReference>
<reference evidence="2" key="1">
    <citation type="journal article" date="2006" name="PLoS Biol.">
        <title>Macronuclear genome sequence of the ciliate Tetrahymena thermophila, a model eukaryote.</title>
        <authorList>
            <person name="Eisen J.A."/>
            <person name="Coyne R.S."/>
            <person name="Wu M."/>
            <person name="Wu D."/>
            <person name="Thiagarajan M."/>
            <person name="Wortman J.R."/>
            <person name="Badger J.H."/>
            <person name="Ren Q."/>
            <person name="Amedeo P."/>
            <person name="Jones K.M."/>
            <person name="Tallon L.J."/>
            <person name="Delcher A.L."/>
            <person name="Salzberg S.L."/>
            <person name="Silva J.C."/>
            <person name="Haas B.J."/>
            <person name="Majoros W.H."/>
            <person name="Farzad M."/>
            <person name="Carlton J.M."/>
            <person name="Smith R.K. Jr."/>
            <person name="Garg J."/>
            <person name="Pearlman R.E."/>
            <person name="Karrer K.M."/>
            <person name="Sun L."/>
            <person name="Manning G."/>
            <person name="Elde N.C."/>
            <person name="Turkewitz A.P."/>
            <person name="Asai D.J."/>
            <person name="Wilkes D.E."/>
            <person name="Wang Y."/>
            <person name="Cai H."/>
            <person name="Collins K."/>
            <person name="Stewart B.A."/>
            <person name="Lee S.R."/>
            <person name="Wilamowska K."/>
            <person name="Weinberg Z."/>
            <person name="Ruzzo W.L."/>
            <person name="Wloga D."/>
            <person name="Gaertig J."/>
            <person name="Frankel J."/>
            <person name="Tsao C.-C."/>
            <person name="Gorovsky M.A."/>
            <person name="Keeling P.J."/>
            <person name="Waller R.F."/>
            <person name="Patron N.J."/>
            <person name="Cherry J.M."/>
            <person name="Stover N.A."/>
            <person name="Krieger C.J."/>
            <person name="del Toro C."/>
            <person name="Ryder H.F."/>
            <person name="Williamson S.C."/>
            <person name="Barbeau R.A."/>
            <person name="Hamilton E.P."/>
            <person name="Orias E."/>
        </authorList>
    </citation>
    <scope>NUCLEOTIDE SEQUENCE [LARGE SCALE GENOMIC DNA]</scope>
    <source>
        <strain evidence="2">SB210</strain>
    </source>
</reference>
<dbReference type="KEGG" id="tet:TTHERM_000727494"/>
<keyword evidence="2" id="KW-1185">Reference proteome</keyword>
<gene>
    <name evidence="1" type="ORF">TTHERM_000727494</name>
</gene>
<dbReference type="Proteomes" id="UP000009168">
    <property type="component" value="Unassembled WGS sequence"/>
</dbReference>
<name>W7XF89_TETTS</name>
<organism evidence="1 2">
    <name type="scientific">Tetrahymena thermophila (strain SB210)</name>
    <dbReference type="NCBI Taxonomy" id="312017"/>
    <lineage>
        <taxon>Eukaryota</taxon>
        <taxon>Sar</taxon>
        <taxon>Alveolata</taxon>
        <taxon>Ciliophora</taxon>
        <taxon>Intramacronucleata</taxon>
        <taxon>Oligohymenophorea</taxon>
        <taxon>Hymenostomatida</taxon>
        <taxon>Tetrahymenina</taxon>
        <taxon>Tetrahymenidae</taxon>
        <taxon>Tetrahymena</taxon>
    </lineage>
</organism>
<dbReference type="EMBL" id="GG662537">
    <property type="protein sequence ID" value="EWS72661.1"/>
    <property type="molecule type" value="Genomic_DNA"/>
</dbReference>
<dbReference type="SUPFAM" id="SSF52047">
    <property type="entry name" value="RNI-like"/>
    <property type="match status" value="1"/>
</dbReference>
<proteinExistence type="predicted"/>
<keyword evidence="1" id="KW-0808">Transferase</keyword>
<sequence length="437" mass="50009">MQKETEYQNSLKIINKLLQTKERIKKYQIILQKNLPNFDQFDYYSHDKSTVTFIATDLLSQKQKCFRVLESQFLEMINNFFLSQFSEFENSKYEGSSIFIEGLSIQIIDKEEYIASTQIQNLDNLDENSSKSARIVEVIKKNQTLGNSFLSEISSKLNQCQKLIILNLDLENNKIGVSEIQQIAQLLSNLCQIQQLTLNLSRNQLGSYGSIQIGNGISKCVYLTTLSIDFGWNPIGYEGAERLIQEFSKCKNLANLNLNLNRCSIGALGICHLSSQIQLIKGLSEIKLHLQGNSNGQDIFSTISFEVSKCINIHTIYLDLSFCYLGTNVTLDNIGIELSKCHNASHIYLNLQKNQIDLFTAESIGSNLEKCIYVNTLHLNLSYNQIKGSLRCGFDFSKRIYLTNLILNFKYNQIEQFNSNLIKTKKSKRLTQYKIIF</sequence>
<dbReference type="GeneID" id="24440421"/>
<dbReference type="AlphaFoldDB" id="W7XF89"/>
<keyword evidence="1" id="KW-0418">Kinase</keyword>
<dbReference type="RefSeq" id="XP_012654786.1">
    <property type="nucleotide sequence ID" value="XM_012799332.1"/>
</dbReference>
<evidence type="ECO:0000313" key="2">
    <source>
        <dbReference type="Proteomes" id="UP000009168"/>
    </source>
</evidence>
<dbReference type="InterPro" id="IPR032675">
    <property type="entry name" value="LRR_dom_sf"/>
</dbReference>
<dbReference type="InParanoid" id="W7XF89"/>
<evidence type="ECO:0000313" key="1">
    <source>
        <dbReference type="EMBL" id="EWS72661.1"/>
    </source>
</evidence>
<accession>W7XF89</accession>
<dbReference type="GO" id="GO:0016301">
    <property type="term" value="F:kinase activity"/>
    <property type="evidence" value="ECO:0007669"/>
    <property type="project" value="UniProtKB-KW"/>
</dbReference>
<protein>
    <submittedName>
        <fullName evidence="1">Kinase domain protein</fullName>
    </submittedName>
</protein>